<evidence type="ECO:0000256" key="2">
    <source>
        <dbReference type="ARBA" id="ARBA00005697"/>
    </source>
</evidence>
<protein>
    <submittedName>
        <fullName evidence="10">Guanine permease</fullName>
    </submittedName>
</protein>
<proteinExistence type="inferred from homology"/>
<dbReference type="RefSeq" id="WP_338237002.1">
    <property type="nucleotide sequence ID" value="NZ_BQKE01000001.1"/>
</dbReference>
<feature type="transmembrane region" description="Helical" evidence="9">
    <location>
        <begin position="201"/>
        <end position="222"/>
    </location>
</feature>
<evidence type="ECO:0000256" key="8">
    <source>
        <dbReference type="PIRNR" id="PIRNR005353"/>
    </source>
</evidence>
<evidence type="ECO:0000256" key="5">
    <source>
        <dbReference type="ARBA" id="ARBA00022692"/>
    </source>
</evidence>
<keyword evidence="4 8" id="KW-1003">Cell membrane</keyword>
<name>A0AAN4VYU8_9BACT</name>
<dbReference type="EMBL" id="BQKE01000001">
    <property type="protein sequence ID" value="GJM61458.1"/>
    <property type="molecule type" value="Genomic_DNA"/>
</dbReference>
<organism evidence="10 11">
    <name type="scientific">Persicobacter diffluens</name>
    <dbReference type="NCBI Taxonomy" id="981"/>
    <lineage>
        <taxon>Bacteria</taxon>
        <taxon>Pseudomonadati</taxon>
        <taxon>Bacteroidota</taxon>
        <taxon>Cytophagia</taxon>
        <taxon>Cytophagales</taxon>
        <taxon>Persicobacteraceae</taxon>
        <taxon>Persicobacter</taxon>
    </lineage>
</organism>
<feature type="transmembrane region" description="Helical" evidence="9">
    <location>
        <begin position="388"/>
        <end position="411"/>
    </location>
</feature>
<feature type="transmembrane region" description="Helical" evidence="9">
    <location>
        <begin position="130"/>
        <end position="151"/>
    </location>
</feature>
<dbReference type="InterPro" id="IPR045018">
    <property type="entry name" value="Azg-like"/>
</dbReference>
<evidence type="ECO:0000256" key="3">
    <source>
        <dbReference type="ARBA" id="ARBA00022448"/>
    </source>
</evidence>
<reference evidence="10 11" key="1">
    <citation type="submission" date="2021-12" db="EMBL/GenBank/DDBJ databases">
        <title>Genome sequencing of bacteria with rrn-lacking chromosome and rrn-plasmid.</title>
        <authorList>
            <person name="Anda M."/>
            <person name="Iwasaki W."/>
        </authorList>
    </citation>
    <scope>NUCLEOTIDE SEQUENCE [LARGE SCALE GENOMIC DNA]</scope>
    <source>
        <strain evidence="10 11">NBRC 15940</strain>
    </source>
</reference>
<comment type="similarity">
    <text evidence="2 8">Belongs to the nucleobase:cation symporter-2 (NCS2) (TC 2.A.40) family. Azg-like subfamily.</text>
</comment>
<keyword evidence="7 8" id="KW-0472">Membrane</keyword>
<keyword evidence="3 8" id="KW-0813">Transport</keyword>
<evidence type="ECO:0000313" key="11">
    <source>
        <dbReference type="Proteomes" id="UP001310022"/>
    </source>
</evidence>
<evidence type="ECO:0000256" key="1">
    <source>
        <dbReference type="ARBA" id="ARBA00004651"/>
    </source>
</evidence>
<feature type="transmembrane region" description="Helical" evidence="9">
    <location>
        <begin position="99"/>
        <end position="118"/>
    </location>
</feature>
<dbReference type="Proteomes" id="UP001310022">
    <property type="component" value="Unassembled WGS sequence"/>
</dbReference>
<keyword evidence="6 8" id="KW-1133">Transmembrane helix</keyword>
<evidence type="ECO:0000256" key="9">
    <source>
        <dbReference type="SAM" id="Phobius"/>
    </source>
</evidence>
<dbReference type="GO" id="GO:0005345">
    <property type="term" value="F:purine nucleobase transmembrane transporter activity"/>
    <property type="evidence" value="ECO:0007669"/>
    <property type="project" value="TreeGrafter"/>
</dbReference>
<dbReference type="InterPro" id="IPR006043">
    <property type="entry name" value="NCS2"/>
</dbReference>
<dbReference type="PANTHER" id="PTHR43337">
    <property type="entry name" value="XANTHINE/URACIL PERMEASE C887.17-RELATED"/>
    <property type="match status" value="1"/>
</dbReference>
<dbReference type="InterPro" id="IPR026033">
    <property type="entry name" value="Azg-like_bact_archaea"/>
</dbReference>
<accession>A0AAN4VYU8</accession>
<evidence type="ECO:0000256" key="6">
    <source>
        <dbReference type="ARBA" id="ARBA00022989"/>
    </source>
</evidence>
<dbReference type="PANTHER" id="PTHR43337:SF1">
    <property type="entry name" value="XANTHINE_URACIL PERMEASE C887.17-RELATED"/>
    <property type="match status" value="1"/>
</dbReference>
<evidence type="ECO:0000256" key="4">
    <source>
        <dbReference type="ARBA" id="ARBA00022475"/>
    </source>
</evidence>
<comment type="subcellular location">
    <subcellularLocation>
        <location evidence="1 8">Cell membrane</location>
        <topology evidence="1 8">Multi-pass membrane protein</topology>
    </subcellularLocation>
</comment>
<sequence>MEKFFNLQARGTNMRQEVFGGITTFLTMAYIIFVNPNLLGITGMDQGALITVTCLASIIGTLLAAFWAKVPFAMAPGMGLNAFFTFTLVKGQGASWEEALGVVFISGIVFLILTVIGVREKIVSSIPVSLRLAVGAGIGLFICFIGFQNMGPFVPEAGKVVGLIVDNPATLVGLGTFNSATAWGLAGLVLIGILEVRRVKGSILIGIVFCTLGGMLTGDVQVPDAIIAMPKSIAPIALKLDVLGALKLSMIGAIFSFMFVDLFDSIGTIVACSYEAKMVEKDGNIPVIGKVLEADALATVIGSLLGTSTTTTYVESAAGISSGARTGLASVVTAGLFFIAMFFGPLIGVVPAFATAPALVIVGVFMFKNINQIDFKDFNEAIPAFLTIILMPLTYSISTGLSFGFIAYTVIAIANGRALKLSPTMWFITILSLINLYFTMTGGGA</sequence>
<gene>
    <name evidence="10" type="ORF">PEDI_20100</name>
</gene>
<dbReference type="Pfam" id="PF00860">
    <property type="entry name" value="Xan_ur_permease"/>
    <property type="match status" value="1"/>
</dbReference>
<feature type="transmembrane region" description="Helical" evidence="9">
    <location>
        <begin position="47"/>
        <end position="68"/>
    </location>
</feature>
<dbReference type="GO" id="GO:0005886">
    <property type="term" value="C:plasma membrane"/>
    <property type="evidence" value="ECO:0007669"/>
    <property type="project" value="UniProtKB-SubCell"/>
</dbReference>
<comment type="caution">
    <text evidence="10">The sequence shown here is derived from an EMBL/GenBank/DDBJ whole genome shotgun (WGS) entry which is preliminary data.</text>
</comment>
<feature type="transmembrane region" description="Helical" evidence="9">
    <location>
        <begin position="171"/>
        <end position="194"/>
    </location>
</feature>
<keyword evidence="11" id="KW-1185">Reference proteome</keyword>
<feature type="transmembrane region" description="Helical" evidence="9">
    <location>
        <begin position="18"/>
        <end position="35"/>
    </location>
</feature>
<feature type="transmembrane region" description="Helical" evidence="9">
    <location>
        <begin position="423"/>
        <end position="440"/>
    </location>
</feature>
<keyword evidence="5 8" id="KW-0812">Transmembrane</keyword>
<evidence type="ECO:0000313" key="10">
    <source>
        <dbReference type="EMBL" id="GJM61458.1"/>
    </source>
</evidence>
<dbReference type="PIRSF" id="PIRSF005353">
    <property type="entry name" value="PbuG"/>
    <property type="match status" value="1"/>
</dbReference>
<dbReference type="AlphaFoldDB" id="A0AAN4VYU8"/>
<evidence type="ECO:0000256" key="7">
    <source>
        <dbReference type="ARBA" id="ARBA00023136"/>
    </source>
</evidence>